<keyword evidence="4" id="KW-0732">Signal</keyword>
<evidence type="ECO:0000256" key="6">
    <source>
        <dbReference type="ARBA" id="ARBA00022837"/>
    </source>
</evidence>
<keyword evidence="7" id="KW-0130">Cell adhesion</keyword>
<dbReference type="FunFam" id="2.60.40.60:FF:000024">
    <property type="entry name" value="FAT atypical cadherin 3"/>
    <property type="match status" value="1"/>
</dbReference>
<dbReference type="InterPro" id="IPR015919">
    <property type="entry name" value="Cadherin-like_sf"/>
</dbReference>
<dbReference type="FunFam" id="2.60.40.60:FF:000041">
    <property type="entry name" value="FAT atypical cadherin 1"/>
    <property type="match status" value="1"/>
</dbReference>
<feature type="domain" description="Cadherin" evidence="14">
    <location>
        <begin position="473"/>
        <end position="584"/>
    </location>
</feature>
<keyword evidence="8" id="KW-1133">Transmembrane helix</keyword>
<accession>G3H583</accession>
<feature type="domain" description="Cadherin" evidence="14">
    <location>
        <begin position="2328"/>
        <end position="2402"/>
    </location>
</feature>
<keyword evidence="11" id="KW-0325">Glycoprotein</keyword>
<dbReference type="GO" id="GO:0007156">
    <property type="term" value="P:homophilic cell adhesion via plasma membrane adhesion molecules"/>
    <property type="evidence" value="ECO:0007669"/>
    <property type="project" value="InterPro"/>
</dbReference>
<dbReference type="FunFam" id="2.60.40.60:FF:000071">
    <property type="entry name" value="FAT atypical cadherin 1"/>
    <property type="match status" value="1"/>
</dbReference>
<dbReference type="FunFam" id="2.60.40.60:FF:000032">
    <property type="entry name" value="FAT atypical cadherin 1"/>
    <property type="match status" value="1"/>
</dbReference>
<keyword evidence="6 12" id="KW-0106">Calcium</keyword>
<dbReference type="FunFam" id="2.60.40.60:FF:000116">
    <property type="entry name" value="Dachsous cadherin-related 2"/>
    <property type="match status" value="1"/>
</dbReference>
<evidence type="ECO:0000256" key="8">
    <source>
        <dbReference type="ARBA" id="ARBA00022989"/>
    </source>
</evidence>
<evidence type="ECO:0000256" key="9">
    <source>
        <dbReference type="ARBA" id="ARBA00023136"/>
    </source>
</evidence>
<dbReference type="FunFam" id="2.60.40.60:FF:000061">
    <property type="entry name" value="FAT atypical cadherin 3"/>
    <property type="match status" value="1"/>
</dbReference>
<dbReference type="Proteomes" id="UP000001075">
    <property type="component" value="Unassembled WGS sequence"/>
</dbReference>
<dbReference type="FunFam" id="2.60.40.60:FF:000186">
    <property type="entry name" value="FAT atypical cadherin 2"/>
    <property type="match status" value="1"/>
</dbReference>
<feature type="domain" description="Cadherin" evidence="14">
    <location>
        <begin position="11"/>
        <end position="50"/>
    </location>
</feature>
<dbReference type="PROSITE" id="PS50268">
    <property type="entry name" value="CADHERIN_2"/>
    <property type="match status" value="27"/>
</dbReference>
<evidence type="ECO:0000256" key="2">
    <source>
        <dbReference type="ARBA" id="ARBA00022536"/>
    </source>
</evidence>
<feature type="domain" description="Cadherin" evidence="14">
    <location>
        <begin position="1895"/>
        <end position="2001"/>
    </location>
</feature>
<feature type="domain" description="Cadherin" evidence="14">
    <location>
        <begin position="2002"/>
        <end position="2110"/>
    </location>
</feature>
<feature type="domain" description="Cadherin" evidence="14">
    <location>
        <begin position="989"/>
        <end position="1102"/>
    </location>
</feature>
<keyword evidence="9" id="KW-0472">Membrane</keyword>
<evidence type="ECO:0000256" key="5">
    <source>
        <dbReference type="ARBA" id="ARBA00022737"/>
    </source>
</evidence>
<feature type="domain" description="Cadherin" evidence="14">
    <location>
        <begin position="580"/>
        <end position="678"/>
    </location>
</feature>
<dbReference type="PANTHER" id="PTHR24025:SF16">
    <property type="entry name" value="FAT ATYPICAL CADHERIN 2"/>
    <property type="match status" value="1"/>
</dbReference>
<evidence type="ECO:0000259" key="14">
    <source>
        <dbReference type="PROSITE" id="PS50268"/>
    </source>
</evidence>
<dbReference type="FunFam" id="2.60.40.60:FF:000026">
    <property type="entry name" value="FAT atypical cadherin 1"/>
    <property type="match status" value="2"/>
</dbReference>
<dbReference type="FunFam" id="2.60.40.60:FF:000015">
    <property type="entry name" value="FAT atypical cadherin 1"/>
    <property type="match status" value="1"/>
</dbReference>
<evidence type="ECO:0000256" key="7">
    <source>
        <dbReference type="ARBA" id="ARBA00022889"/>
    </source>
</evidence>
<dbReference type="FunFam" id="2.60.40.60:FF:000051">
    <property type="entry name" value="FAT atypical cadherin 1"/>
    <property type="match status" value="1"/>
</dbReference>
<dbReference type="PRINTS" id="PR00205">
    <property type="entry name" value="CADHERIN"/>
</dbReference>
<feature type="domain" description="Cadherin" evidence="14">
    <location>
        <begin position="1103"/>
        <end position="1198"/>
    </location>
</feature>
<evidence type="ECO:0000313" key="16">
    <source>
        <dbReference type="Proteomes" id="UP000001075"/>
    </source>
</evidence>
<keyword evidence="3" id="KW-0812">Transmembrane</keyword>
<feature type="domain" description="Cadherin" evidence="14">
    <location>
        <begin position="679"/>
        <end position="785"/>
    </location>
</feature>
<reference evidence="16" key="1">
    <citation type="journal article" date="2011" name="Nat. Biotechnol.">
        <title>The genomic sequence of the Chinese hamster ovary (CHO)-K1 cell line.</title>
        <authorList>
            <person name="Xu X."/>
            <person name="Nagarajan H."/>
            <person name="Lewis N.E."/>
            <person name="Pan S."/>
            <person name="Cai Z."/>
            <person name="Liu X."/>
            <person name="Chen W."/>
            <person name="Xie M."/>
            <person name="Wang W."/>
            <person name="Hammond S."/>
            <person name="Andersen M.R."/>
            <person name="Neff N."/>
            <person name="Passarelli B."/>
            <person name="Koh W."/>
            <person name="Fan H.C."/>
            <person name="Wang J."/>
            <person name="Gui Y."/>
            <person name="Lee K.H."/>
            <person name="Betenbaugh M.J."/>
            <person name="Quake S.R."/>
            <person name="Famili I."/>
            <person name="Palsson B.O."/>
            <person name="Wang J."/>
        </authorList>
    </citation>
    <scope>NUCLEOTIDE SEQUENCE [LARGE SCALE GENOMIC DNA]</scope>
    <source>
        <strain evidence="16">CHO K1 cell line</strain>
    </source>
</reference>
<protein>
    <submittedName>
        <fullName evidence="15">Protocadherin Fat 2</fullName>
    </submittedName>
</protein>
<dbReference type="SUPFAM" id="SSF49313">
    <property type="entry name" value="Cadherin-like"/>
    <property type="match status" value="28"/>
</dbReference>
<feature type="domain" description="Cadherin" evidence="14">
    <location>
        <begin position="1610"/>
        <end position="1787"/>
    </location>
</feature>
<dbReference type="GlyGen" id="G3H583">
    <property type="glycosylation" value="1 site"/>
</dbReference>
<feature type="domain" description="Cadherin" evidence="14">
    <location>
        <begin position="891"/>
        <end position="988"/>
    </location>
</feature>
<dbReference type="GO" id="GO:0005911">
    <property type="term" value="C:cell-cell junction"/>
    <property type="evidence" value="ECO:0007669"/>
    <property type="project" value="TreeGrafter"/>
</dbReference>
<gene>
    <name evidence="15" type="ORF">I79_005458</name>
</gene>
<evidence type="ECO:0000256" key="10">
    <source>
        <dbReference type="ARBA" id="ARBA00023157"/>
    </source>
</evidence>
<comment type="subcellular location">
    <subcellularLocation>
        <location evidence="1">Membrane</location>
        <topology evidence="1">Single-pass type I membrane protein</topology>
    </subcellularLocation>
</comment>
<dbReference type="GO" id="GO:0005886">
    <property type="term" value="C:plasma membrane"/>
    <property type="evidence" value="ECO:0007669"/>
    <property type="project" value="InterPro"/>
</dbReference>
<dbReference type="FunFam" id="2.60.40.60:FF:000197">
    <property type="entry name" value="FAT atypical cadherin 2"/>
    <property type="match status" value="1"/>
</dbReference>
<feature type="domain" description="Cadherin" evidence="14">
    <location>
        <begin position="368"/>
        <end position="472"/>
    </location>
</feature>
<dbReference type="GO" id="GO:0005509">
    <property type="term" value="F:calcium ion binding"/>
    <property type="evidence" value="ECO:0007669"/>
    <property type="project" value="UniProtKB-UniRule"/>
</dbReference>
<keyword evidence="2" id="KW-0245">EGF-like domain</keyword>
<evidence type="ECO:0000313" key="15">
    <source>
        <dbReference type="EMBL" id="EGW08833.1"/>
    </source>
</evidence>
<feature type="domain" description="Cadherin" evidence="14">
    <location>
        <begin position="786"/>
        <end position="890"/>
    </location>
</feature>
<dbReference type="FunFam" id="2.60.40.60:FF:000080">
    <property type="entry name" value="FAT atypical cadherin 1"/>
    <property type="match status" value="1"/>
</dbReference>
<sequence>MEALSTAMGGEQPSLYVLNVTVYDLGTPQKSSWKLLTVTVKDWNDNPPRFPPGGYQLTISEDTEVGTTIAELKTKDADSEDNRRVRYSLLTPTEKFSLHPLTGELVVTGHLDRESEPQYILKVEARDQPMKGHQLFSVTDLIVTLEDTNDNAPQCITEHSRLKVPEDLPLGTVLTFLDASDPDLGPAGEVRYILVDDVHGTFRVEPMTGALSLERELDFERRAGYNLSLWASDSGRPLARRTLCHVEVLVLDVNENLHSPHFSSFVYQGQVQENSPAGTQVMVVTAQDEDGGLDGELQYFLRAGTGLEAFSINQDTGMLETLVPLDREFTPYYWLTVLAVDRGSVPLSAVTEVYIEVTDINDNIPCMSRPVFYPCVQEDVPLGTSVLQLEAWDPDSSSQGKLTFNLTSGNHMGYFVIHPFTGVLTTARQLDRENKDEHVLEVTVLDNGEPPLKSTSRVVVCILDVNDNPPMFSHKLFNVRLPERLSPLSAGPVYSLVASDPDEGLNGSITYSIEESDEEGFRIDPVTGLVSSSSTFAAGEYNILTIKATDSGQPALSTSVRLHIEWIPQPRPSSIPLSFDEPHYSFTVMETDPVNHMVGVVSVEGRPGLFWFHISDGDKDMDFDIEKTTGSIVIARPLDTRRKSSYNLTVEVTDGFHTIATQVHIFMIANINHHRPQFLQDHYQVRVPQDTLPGVELLRVQAADQDNGKGLIYTIHSSQDPGSASLFQLDPSSGVLVTVGRLDLHSQPSQHILVVMVRDQEMPIKRNFVWVTIHVEDGNLHPPHFTQLHYEANVPDTTAPGTELLQVRAMDADRGANAEVHYSFLKGNSEDFFNIDTLFGTITVAQKLDHVHHTKHMLTVKAEDQGSPRRHDLAMVVIRVHPSDSSAPIFSKDEYFIEIPESVPVGSPILLISATSSSEVTYELREGNKGGVFSMNSYSGLISTQKRLDHEKISSYQLKIRGSNTAGVFSEVVAFVYIIDENDNAPAFLKSTFVGHISEAAPPHSMILDEDNSPLVIRASDSDQEANSLLVYKILEPEALKFFKIDPSMGTLTITEELDYENTPLFQFNVYVHDQGTPLLFAPRPAKVIIHVRDVNDFSPRFSEQIYEVAVVGPTHPGMKLLTVQAKDDDSEVIYSIKTGNTDEAFAIHPITGHISVVNPAVLGFSRKLTIKASDGLYQDTALVKISLTKVLDKSLQFDQDIYRARVKENIPHKKALVILGVHGNHLNDTLSYFLLNGTDLFHMVKSAGVLQTRGVLFDREQQDTHEVVVEVRDNRVPQRVAQALVRVSVEDVNDNVPEFQHLPYYTVIQDGTEPGDVLFQVSATDKDLGANGTVTYGFAEDYAYFRIDPYVGDISLKKPFDYQALNKYHLKVIARDAGTPPLQTEVEVHVTVRNKSNPLFQSPYYKVKVPENIALYTPILHTQARSPEGLRLIYNIVEEEPLMLFTTDFKTGVLTVTGPLDYESKNKHVFTVRATDTALGSFSEATVEVLVEDINDNPPTFSQLVYTTSVSEGLPAQTPVIQLLASDQDSGKNQDVSYQIVEDGSDVSKFFRINGSTGEMFTIQELDYEAQQHFQVKVRAMDRGDPPLTGETLVVVNVSDINDNPPEFREPQYEANVSELATCGHLVLKVQALDPDIGDTSRLEYLILSGNQDRHFSINSSSGIISMFNLCKKQLDSSYNLRVGASDGVFRATVPVYINTTNALLAIDKDSGPYGTVDYTIINKLAGERFLINPSGQITTLQKLDRENSTERVIAIKVMARDGGGKVAFCTVKIILTDENDNAPQFKASGYTVSIPSNVSRDSPVIQVLAYDADEGRNADVTYSVDSIEDLAEEIIEVNPTTGVVKVKESLVGLENRAVDFNIKAQDGGPPHWDSLVPVRLQVVPNEVPLPKFSEPLYTFSASEDLPEGSEIGFVKAVAAQDPVIYSLVQGTTPESNRDGVFSLDQDTGVLKVRKAMDHESTKWYQIDLMAHCPHEDTDLVSLVSVNIQVEDVNDNRPVFEADPYKAFLTENMPGGTTVIQVTANDQDTGSDGQVSYRLSVEPGSNIHELFAVDNESGWITTLKELDCETQQIYHFYVVAFDHGQTIQLSSQALVEVSITDENDNPPRFASEDYRGSVVENSEPGELVATLKTLDADISEQNRQVTCYITEGDPLGQFGINQVGDEWRISSKKTLDREHIAKYLLRVTASDGKFQTSVPVEVFVLDINDNSPQCSQLLYTGRVHEDVTPGHFILKVSAVDADMDTNAQITYSLHGPGAQEFKLDPHTGELTTLTALDRERKDIYNLVAKATDGGGQSCQADVTLHIEDVNDNAPRFFPSHCTVAVFDNTTVVYSLTDSVDGQFSIDATSGVIRLEKPLQVRSNSAVELTVQASDLGIPIPLSTLGTVTVSVVGLEDYLPIFLNAEHSTQVPEDALIDTEVLHLATLTRPGSEKTGYHITSGNEQGKFRLDAHTGILYVNGSLDFETTPKYFLSIECSRKSSSSLSDVTTIVVNVTDVNEHHPRFTHDLYTVRVLENAVVGDTILTVSAFDEDGPINNAITYSLVGGNQLGHFTINPKKGKLQVAKALDWEQTPSYSLKLRATDSGQPPMHKDTEVAVEVVDVNDNPPRFFQLNYSTAVQENSPIGNKVLQLILDDPDSPQNGPPYPCGITGGNTGSVFRVTPDGWLVTAAALSRRVKEWYQLHIEVSDSGLPPLSSSTMVQVHVTEQSRYPPSTLPLEIFITVGEEEFQGGMVGKIHATDRDPQDTLTYSLEREETLGRYFSVGASDGKIIASQGLPRGRYSLNVTVSDGTFTTTTGVHVHVWHIGQEAPQQAMWLGFHQLTPEELVSDHWRNLQRLLSNTLDIKRANIHLASLQPAEITAGVDVLLVFEGHSGTSYDLQELASAIVHSAKEMEHSVGIQMRSALPVVPCQGPSCQDHTCQETVSLEPRVGPTYSTARLSILTPRHHLGRNCSCNVYPGGAAVWPPTYSRKEHWEYPHSEAMQGPLPPSPHRHVSPAVMPDPTGLYGGFPFPLELENKLTTPPPRYSNQNLEDLMPPRPPSPREHLLAPCLNEYTAISYYHSQFRQGGGGPCLAEGGYKGVSMRLSRAGPSYADCEVKGGPATNRSQPRAPPNYEGSDMVESDYGSCEEVMF</sequence>
<dbReference type="FunFam" id="2.60.40.60:FF:000035">
    <property type="entry name" value="Protocadherin Fat 3"/>
    <property type="match status" value="1"/>
</dbReference>
<feature type="domain" description="Cadherin" evidence="14">
    <location>
        <begin position="1199"/>
        <end position="1300"/>
    </location>
</feature>
<dbReference type="FunFam" id="2.60.40.60:FF:000198">
    <property type="entry name" value="Protocadherin Fat 2"/>
    <property type="match status" value="1"/>
</dbReference>
<keyword evidence="10" id="KW-1015">Disulfide bond</keyword>
<dbReference type="FunFam" id="2.60.40.60:FF:000021">
    <property type="entry name" value="FAT atypical cadherin 1"/>
    <property type="match status" value="2"/>
</dbReference>
<feature type="domain" description="Cadherin" evidence="14">
    <location>
        <begin position="2716"/>
        <end position="2813"/>
    </location>
</feature>
<dbReference type="Gene3D" id="2.60.40.60">
    <property type="entry name" value="Cadherins"/>
    <property type="match status" value="28"/>
</dbReference>
<feature type="region of interest" description="Disordered" evidence="13">
    <location>
        <begin position="3098"/>
        <end position="3121"/>
    </location>
</feature>
<feature type="domain" description="Cadherin" evidence="14">
    <location>
        <begin position="1402"/>
        <end position="1502"/>
    </location>
</feature>
<name>G3H583_CRIGR</name>
<feature type="domain" description="Cadherin" evidence="14">
    <location>
        <begin position="2403"/>
        <end position="2505"/>
    </location>
</feature>
<dbReference type="FunFam" id="2.60.40.60:FF:000059">
    <property type="entry name" value="FAT atypical cadherin 3"/>
    <property type="match status" value="1"/>
</dbReference>
<feature type="domain" description="Cadherin" evidence="14">
    <location>
        <begin position="51"/>
        <end position="155"/>
    </location>
</feature>
<dbReference type="PROSITE" id="PS00232">
    <property type="entry name" value="CADHERIN_1"/>
    <property type="match status" value="11"/>
</dbReference>
<dbReference type="FunFam" id="2.60.40.60:FF:000215">
    <property type="entry name" value="FAT atypical cadherin 2"/>
    <property type="match status" value="1"/>
</dbReference>
<dbReference type="FunFam" id="2.60.40.60:FF:000194">
    <property type="entry name" value="FAT atypical cadherin 2"/>
    <property type="match status" value="1"/>
</dbReference>
<proteinExistence type="predicted"/>
<dbReference type="EMBL" id="JH000154">
    <property type="protein sequence ID" value="EGW08833.1"/>
    <property type="molecule type" value="Genomic_DNA"/>
</dbReference>
<feature type="domain" description="Cadherin" evidence="14">
    <location>
        <begin position="263"/>
        <end position="372"/>
    </location>
</feature>
<evidence type="ECO:0000256" key="13">
    <source>
        <dbReference type="SAM" id="MobiDB-lite"/>
    </source>
</evidence>
<evidence type="ECO:0000256" key="11">
    <source>
        <dbReference type="ARBA" id="ARBA00023180"/>
    </source>
</evidence>
<dbReference type="CDD" id="cd11304">
    <property type="entry name" value="Cadherin_repeat"/>
    <property type="match status" value="25"/>
</dbReference>
<organism evidence="15 16">
    <name type="scientific">Cricetulus griseus</name>
    <name type="common">Chinese hamster</name>
    <name type="synonym">Cricetulus barabensis griseus</name>
    <dbReference type="NCBI Taxonomy" id="10029"/>
    <lineage>
        <taxon>Eukaryota</taxon>
        <taxon>Metazoa</taxon>
        <taxon>Chordata</taxon>
        <taxon>Craniata</taxon>
        <taxon>Vertebrata</taxon>
        <taxon>Euteleostomi</taxon>
        <taxon>Mammalia</taxon>
        <taxon>Eutheria</taxon>
        <taxon>Euarchontoglires</taxon>
        <taxon>Glires</taxon>
        <taxon>Rodentia</taxon>
        <taxon>Myomorpha</taxon>
        <taxon>Muroidea</taxon>
        <taxon>Cricetidae</taxon>
        <taxon>Cricetinae</taxon>
        <taxon>Cricetulus</taxon>
    </lineage>
</organism>
<dbReference type="FunFam" id="2.60.40.60:FF:000037">
    <property type="entry name" value="FAT atypical cadherin 1"/>
    <property type="match status" value="2"/>
</dbReference>
<feature type="domain" description="Cadherin" evidence="14">
    <location>
        <begin position="2611"/>
        <end position="2715"/>
    </location>
</feature>
<dbReference type="SMART" id="SM00112">
    <property type="entry name" value="CA"/>
    <property type="match status" value="27"/>
</dbReference>
<evidence type="ECO:0000256" key="1">
    <source>
        <dbReference type="ARBA" id="ARBA00004479"/>
    </source>
</evidence>
<dbReference type="Pfam" id="PF00028">
    <property type="entry name" value="Cadherin"/>
    <property type="match status" value="25"/>
</dbReference>
<dbReference type="FunFam" id="2.60.40.60:FF:000089">
    <property type="entry name" value="FAT atypical cadherin 1"/>
    <property type="match status" value="1"/>
</dbReference>
<feature type="domain" description="Cadherin" evidence="14">
    <location>
        <begin position="2506"/>
        <end position="2610"/>
    </location>
</feature>
<dbReference type="PANTHER" id="PTHR24025">
    <property type="entry name" value="DESMOGLEIN FAMILY MEMBER"/>
    <property type="match status" value="1"/>
</dbReference>
<feature type="domain" description="Cadherin" evidence="14">
    <location>
        <begin position="2216"/>
        <end position="2317"/>
    </location>
</feature>
<feature type="domain" description="Cadherin" evidence="14">
    <location>
        <begin position="1301"/>
        <end position="1401"/>
    </location>
</feature>
<dbReference type="InParanoid" id="G3H583"/>
<feature type="domain" description="Cadherin" evidence="14">
    <location>
        <begin position="1788"/>
        <end position="1894"/>
    </location>
</feature>
<dbReference type="STRING" id="10029.G3H583"/>
<dbReference type="InterPro" id="IPR002126">
    <property type="entry name" value="Cadherin-like_dom"/>
</dbReference>
<evidence type="ECO:0000256" key="4">
    <source>
        <dbReference type="ARBA" id="ARBA00022729"/>
    </source>
</evidence>
<dbReference type="FunFam" id="2.60.40.60:FF:000065">
    <property type="entry name" value="FAT atypical cadherin 1"/>
    <property type="match status" value="1"/>
</dbReference>
<dbReference type="FunCoup" id="G3H583">
    <property type="interactions" value="28"/>
</dbReference>
<dbReference type="InterPro" id="IPR020894">
    <property type="entry name" value="Cadherin_CS"/>
</dbReference>
<feature type="domain" description="Cadherin" evidence="14">
    <location>
        <begin position="1503"/>
        <end position="1609"/>
    </location>
</feature>
<feature type="domain" description="Cadherin" evidence="14">
    <location>
        <begin position="156"/>
        <end position="262"/>
    </location>
</feature>
<keyword evidence="5" id="KW-0677">Repeat</keyword>
<dbReference type="InterPro" id="IPR050971">
    <property type="entry name" value="Cadherin-domain_protein"/>
</dbReference>
<evidence type="ECO:0000256" key="12">
    <source>
        <dbReference type="PROSITE-ProRule" id="PRU00043"/>
    </source>
</evidence>
<dbReference type="FunFam" id="2.60.40.60:FF:000053">
    <property type="entry name" value="FAT atypical cadherin 3"/>
    <property type="match status" value="1"/>
</dbReference>
<evidence type="ECO:0000256" key="3">
    <source>
        <dbReference type="ARBA" id="ARBA00022692"/>
    </source>
</evidence>
<dbReference type="FunFam" id="2.60.40.60:FF:000058">
    <property type="entry name" value="FAT atypical cadherin 3"/>
    <property type="match status" value="1"/>
</dbReference>
<feature type="domain" description="Cadherin" evidence="14">
    <location>
        <begin position="2111"/>
        <end position="2215"/>
    </location>
</feature>
<dbReference type="eggNOG" id="KOG1219">
    <property type="taxonomic scope" value="Eukaryota"/>
</dbReference>